<protein>
    <recommendedName>
        <fullName evidence="4">R3H domain-containing protein</fullName>
    </recommendedName>
</protein>
<evidence type="ECO:0000313" key="3">
    <source>
        <dbReference type="Proteomes" id="UP000467840"/>
    </source>
</evidence>
<feature type="compositionally biased region" description="Polar residues" evidence="1">
    <location>
        <begin position="188"/>
        <end position="197"/>
    </location>
</feature>
<sequence>MGFQCRWDPRVGANGSVQSPSPASPCRYIWGYKRNTVLFGARFAHVSVGEGDERHLVLERCSETSIPSILVSDILFQYEESQPLTRSHQLLRRNNAPPEMKEPQKQKPRSVPVVARRMIAHALGQKISPWNQDASVKNCKGHEVQTTELNVPDKNKIDPNSGLEGLKEASVQPVKNIDPLRKAKSNNHDCNASSPAQRNLPHEPFGRSSTNGSSRNRVKEYSKEEHLGAAKRMFANALGLQSTKGGLARCTAAKQVDLE</sequence>
<proteinExistence type="predicted"/>
<organism evidence="2 3">
    <name type="scientific">Hevea brasiliensis</name>
    <name type="common">Para rubber tree</name>
    <name type="synonym">Siphonia brasiliensis</name>
    <dbReference type="NCBI Taxonomy" id="3981"/>
    <lineage>
        <taxon>Eukaryota</taxon>
        <taxon>Viridiplantae</taxon>
        <taxon>Streptophyta</taxon>
        <taxon>Embryophyta</taxon>
        <taxon>Tracheophyta</taxon>
        <taxon>Spermatophyta</taxon>
        <taxon>Magnoliopsida</taxon>
        <taxon>eudicotyledons</taxon>
        <taxon>Gunneridae</taxon>
        <taxon>Pentapetalae</taxon>
        <taxon>rosids</taxon>
        <taxon>fabids</taxon>
        <taxon>Malpighiales</taxon>
        <taxon>Euphorbiaceae</taxon>
        <taxon>Crotonoideae</taxon>
        <taxon>Micrandreae</taxon>
        <taxon>Hevea</taxon>
    </lineage>
</organism>
<keyword evidence="3" id="KW-1185">Reference proteome</keyword>
<feature type="region of interest" description="Disordered" evidence="1">
    <location>
        <begin position="143"/>
        <end position="224"/>
    </location>
</feature>
<name>A0A6A6M120_HEVBR</name>
<gene>
    <name evidence="2" type="ORF">GH714_026758</name>
</gene>
<feature type="compositionally biased region" description="Basic and acidic residues" evidence="1">
    <location>
        <begin position="143"/>
        <end position="157"/>
    </location>
</feature>
<feature type="compositionally biased region" description="Low complexity" evidence="1">
    <location>
        <begin position="206"/>
        <end position="215"/>
    </location>
</feature>
<evidence type="ECO:0000313" key="2">
    <source>
        <dbReference type="EMBL" id="KAF2307380.1"/>
    </source>
</evidence>
<dbReference type="EMBL" id="JAAGAX010000008">
    <property type="protein sequence ID" value="KAF2307380.1"/>
    <property type="molecule type" value="Genomic_DNA"/>
</dbReference>
<evidence type="ECO:0008006" key="4">
    <source>
        <dbReference type="Google" id="ProtNLM"/>
    </source>
</evidence>
<accession>A0A6A6M120</accession>
<dbReference type="Proteomes" id="UP000467840">
    <property type="component" value="Chromosome 9"/>
</dbReference>
<reference evidence="2 3" key="1">
    <citation type="journal article" date="2020" name="Mol. Plant">
        <title>The Chromosome-Based Rubber Tree Genome Provides New Insights into Spurge Genome Evolution and Rubber Biosynthesis.</title>
        <authorList>
            <person name="Liu J."/>
            <person name="Shi C."/>
            <person name="Shi C.C."/>
            <person name="Li W."/>
            <person name="Zhang Q.J."/>
            <person name="Zhang Y."/>
            <person name="Li K."/>
            <person name="Lu H.F."/>
            <person name="Shi C."/>
            <person name="Zhu S.T."/>
            <person name="Xiao Z.Y."/>
            <person name="Nan H."/>
            <person name="Yue Y."/>
            <person name="Zhu X.G."/>
            <person name="Wu Y."/>
            <person name="Hong X.N."/>
            <person name="Fan G.Y."/>
            <person name="Tong Y."/>
            <person name="Zhang D."/>
            <person name="Mao C.L."/>
            <person name="Liu Y.L."/>
            <person name="Hao S.J."/>
            <person name="Liu W.Q."/>
            <person name="Lv M.Q."/>
            <person name="Zhang H.B."/>
            <person name="Liu Y."/>
            <person name="Hu-Tang G.R."/>
            <person name="Wang J.P."/>
            <person name="Wang J.H."/>
            <person name="Sun Y.H."/>
            <person name="Ni S.B."/>
            <person name="Chen W.B."/>
            <person name="Zhang X.C."/>
            <person name="Jiao Y.N."/>
            <person name="Eichler E.E."/>
            <person name="Li G.H."/>
            <person name="Liu X."/>
            <person name="Gao L.Z."/>
        </authorList>
    </citation>
    <scope>NUCLEOTIDE SEQUENCE [LARGE SCALE GENOMIC DNA]</scope>
    <source>
        <strain evidence="3">cv. GT1</strain>
        <tissue evidence="2">Leaf</tissue>
    </source>
</reference>
<comment type="caution">
    <text evidence="2">The sequence shown here is derived from an EMBL/GenBank/DDBJ whole genome shotgun (WGS) entry which is preliminary data.</text>
</comment>
<evidence type="ECO:0000256" key="1">
    <source>
        <dbReference type="SAM" id="MobiDB-lite"/>
    </source>
</evidence>
<dbReference type="AlphaFoldDB" id="A0A6A6M120"/>